<protein>
    <submittedName>
        <fullName evidence="1">Uncharacterized protein</fullName>
    </submittedName>
</protein>
<proteinExistence type="predicted"/>
<sequence>MLNNVSIDIEYYDAVTTEVLDSIINRTEAPIRVRLLTSTIMLDFAQKMRDKLFGKMEDE</sequence>
<organism evidence="1">
    <name type="scientific">Siphoviridae sp. ctmqu18</name>
    <dbReference type="NCBI Taxonomy" id="2825655"/>
    <lineage>
        <taxon>Viruses</taxon>
        <taxon>Duplodnaviria</taxon>
        <taxon>Heunggongvirae</taxon>
        <taxon>Uroviricota</taxon>
        <taxon>Caudoviricetes</taxon>
    </lineage>
</organism>
<accession>A0A8S5V683</accession>
<name>A0A8S5V683_9CAUD</name>
<reference evidence="1" key="1">
    <citation type="journal article" date="2021" name="Proc. Natl. Acad. Sci. U.S.A.">
        <title>A Catalog of Tens of Thousands of Viruses from Human Metagenomes Reveals Hidden Associations with Chronic Diseases.</title>
        <authorList>
            <person name="Tisza M.J."/>
            <person name="Buck C.B."/>
        </authorList>
    </citation>
    <scope>NUCLEOTIDE SEQUENCE</scope>
    <source>
        <strain evidence="1">Ctmqu18</strain>
    </source>
</reference>
<dbReference type="EMBL" id="BK016207">
    <property type="protein sequence ID" value="DAG02257.1"/>
    <property type="molecule type" value="Genomic_DNA"/>
</dbReference>
<evidence type="ECO:0000313" key="1">
    <source>
        <dbReference type="EMBL" id="DAG02257.1"/>
    </source>
</evidence>